<evidence type="ECO:0000313" key="7">
    <source>
        <dbReference type="EMBL" id="KAI5075325.1"/>
    </source>
</evidence>
<evidence type="ECO:0000256" key="3">
    <source>
        <dbReference type="ARBA" id="ARBA00023274"/>
    </source>
</evidence>
<evidence type="ECO:0000256" key="5">
    <source>
        <dbReference type="SAM" id="MobiDB-lite"/>
    </source>
</evidence>
<dbReference type="GO" id="GO:0002181">
    <property type="term" value="P:cytoplasmic translation"/>
    <property type="evidence" value="ECO:0007669"/>
    <property type="project" value="TreeGrafter"/>
</dbReference>
<dbReference type="PANTHER" id="PTHR10715">
    <property type="entry name" value="60S RIBOSOMAL PROTEIN L6"/>
    <property type="match status" value="1"/>
</dbReference>
<reference evidence="7" key="1">
    <citation type="submission" date="2021-01" db="EMBL/GenBank/DDBJ databases">
        <title>Adiantum capillus-veneris genome.</title>
        <authorList>
            <person name="Fang Y."/>
            <person name="Liao Q."/>
        </authorList>
    </citation>
    <scope>NUCLEOTIDE SEQUENCE</scope>
    <source>
        <strain evidence="7">H3</strain>
        <tissue evidence="7">Leaf</tissue>
    </source>
</reference>
<dbReference type="Pfam" id="PF03868">
    <property type="entry name" value="Ribosomal_L6e_N"/>
    <property type="match status" value="1"/>
</dbReference>
<dbReference type="GO" id="GO:0022625">
    <property type="term" value="C:cytosolic large ribosomal subunit"/>
    <property type="evidence" value="ECO:0007669"/>
    <property type="project" value="TreeGrafter"/>
</dbReference>
<dbReference type="Gene3D" id="2.30.30.30">
    <property type="match status" value="1"/>
</dbReference>
<dbReference type="Proteomes" id="UP000886520">
    <property type="component" value="Chromosome 9"/>
</dbReference>
<dbReference type="CDD" id="cd13156">
    <property type="entry name" value="KOW_RPL6"/>
    <property type="match status" value="1"/>
</dbReference>
<keyword evidence="3 4" id="KW-0687">Ribonucleoprotein</keyword>
<dbReference type="GO" id="GO:0000027">
    <property type="term" value="P:ribosomal large subunit assembly"/>
    <property type="evidence" value="ECO:0007669"/>
    <property type="project" value="TreeGrafter"/>
</dbReference>
<gene>
    <name evidence="7" type="ORF">GOP47_0009401</name>
</gene>
<proteinExistence type="inferred from homology"/>
<dbReference type="InterPro" id="IPR049633">
    <property type="entry name" value="Ribosomal_eL6_CS"/>
</dbReference>
<dbReference type="GO" id="GO:0003735">
    <property type="term" value="F:structural constituent of ribosome"/>
    <property type="evidence" value="ECO:0007669"/>
    <property type="project" value="InterPro"/>
</dbReference>
<evidence type="ECO:0000256" key="2">
    <source>
        <dbReference type="ARBA" id="ARBA00022980"/>
    </source>
</evidence>
<dbReference type="PANTHER" id="PTHR10715:SF0">
    <property type="entry name" value="LARGE RIBOSOMAL SUBUNIT PROTEIN EL6"/>
    <property type="match status" value="1"/>
</dbReference>
<evidence type="ECO:0000256" key="4">
    <source>
        <dbReference type="RuleBase" id="RU000662"/>
    </source>
</evidence>
<dbReference type="InterPro" id="IPR041997">
    <property type="entry name" value="Ribosomal_eL6_KOW"/>
</dbReference>
<dbReference type="PROSITE" id="PS01170">
    <property type="entry name" value="RIBOSOMAL_L6E"/>
    <property type="match status" value="1"/>
</dbReference>
<comment type="similarity">
    <text evidence="1 4">Belongs to the eukaryotic ribosomal protein eL6 family.</text>
</comment>
<accession>A0A9D4ZJM0</accession>
<dbReference type="GO" id="GO:0003723">
    <property type="term" value="F:RNA binding"/>
    <property type="evidence" value="ECO:0007669"/>
    <property type="project" value="TreeGrafter"/>
</dbReference>
<evidence type="ECO:0000313" key="8">
    <source>
        <dbReference type="Proteomes" id="UP000886520"/>
    </source>
</evidence>
<dbReference type="InterPro" id="IPR008991">
    <property type="entry name" value="Translation_prot_SH3-like_sf"/>
</dbReference>
<sequence>MAKSATRAPRNKELVRGVGRLSRSRVYHKRGLWAIKAKHGGSFPTHAKKEVAAPAAAKAPKFYPADDVPKPLCNKRVIKKTKIRASITPGTVLILLAGHFKGKRAVFLKQLDSGLLLVTGPFKLNGVPLRRVNQAYVIATSTKLDVSSVDASKISDSYFKREEVKKKKGESEFFEGEKEDSKSVPAEKKEEQKAVDSKLLAVVESIPDMKSYLSARFSLKSGVKPHELVF</sequence>
<feature type="region of interest" description="Disordered" evidence="5">
    <location>
        <begin position="170"/>
        <end position="195"/>
    </location>
</feature>
<protein>
    <recommendedName>
        <fullName evidence="4">60S ribosomal protein L6</fullName>
    </recommendedName>
</protein>
<organism evidence="7 8">
    <name type="scientific">Adiantum capillus-veneris</name>
    <name type="common">Maidenhair fern</name>
    <dbReference type="NCBI Taxonomy" id="13818"/>
    <lineage>
        <taxon>Eukaryota</taxon>
        <taxon>Viridiplantae</taxon>
        <taxon>Streptophyta</taxon>
        <taxon>Embryophyta</taxon>
        <taxon>Tracheophyta</taxon>
        <taxon>Polypodiopsida</taxon>
        <taxon>Polypodiidae</taxon>
        <taxon>Polypodiales</taxon>
        <taxon>Pteridineae</taxon>
        <taxon>Pteridaceae</taxon>
        <taxon>Vittarioideae</taxon>
        <taxon>Adiantum</taxon>
    </lineage>
</organism>
<keyword evidence="8" id="KW-1185">Reference proteome</keyword>
<keyword evidence="2 4" id="KW-0689">Ribosomal protein</keyword>
<dbReference type="EMBL" id="JABFUD020000009">
    <property type="protein sequence ID" value="KAI5075325.1"/>
    <property type="molecule type" value="Genomic_DNA"/>
</dbReference>
<feature type="domain" description="Large ribosomal subunit protein uL6 N-terminal" evidence="6">
    <location>
        <begin position="4"/>
        <end position="50"/>
    </location>
</feature>
<dbReference type="OrthoDB" id="2436667at2759"/>
<name>A0A9D4ZJM0_ADICA</name>
<dbReference type="InterPro" id="IPR005568">
    <property type="entry name" value="Ribosomal_uL6_N"/>
</dbReference>
<comment type="caution">
    <text evidence="7">The sequence shown here is derived from an EMBL/GenBank/DDBJ whole genome shotgun (WGS) entry which is preliminary data.</text>
</comment>
<dbReference type="SUPFAM" id="SSF50104">
    <property type="entry name" value="Translation proteins SH3-like domain"/>
    <property type="match status" value="1"/>
</dbReference>
<dbReference type="Pfam" id="PF01159">
    <property type="entry name" value="Ribosomal_L6e"/>
    <property type="match status" value="1"/>
</dbReference>
<evidence type="ECO:0000259" key="6">
    <source>
        <dbReference type="Pfam" id="PF03868"/>
    </source>
</evidence>
<dbReference type="InterPro" id="IPR014722">
    <property type="entry name" value="Rib_uL2_dom2"/>
</dbReference>
<evidence type="ECO:0000256" key="1">
    <source>
        <dbReference type="ARBA" id="ARBA00010592"/>
    </source>
</evidence>
<dbReference type="AlphaFoldDB" id="A0A9D4ZJM0"/>
<dbReference type="FunFam" id="2.30.30.30:FF:000014">
    <property type="entry name" value="60S ribosomal protein L6"/>
    <property type="match status" value="1"/>
</dbReference>
<dbReference type="InterPro" id="IPR000915">
    <property type="entry name" value="60S_ribosomal_eL6"/>
</dbReference>